<dbReference type="Proteomes" id="UP001596504">
    <property type="component" value="Unassembled WGS sequence"/>
</dbReference>
<keyword evidence="4 11" id="KW-1133">Transmembrane helix</keyword>
<proteinExistence type="predicted"/>
<organism evidence="13 14">
    <name type="scientific">Saccharopolyspora griseoalba</name>
    <dbReference type="NCBI Taxonomy" id="1431848"/>
    <lineage>
        <taxon>Bacteria</taxon>
        <taxon>Bacillati</taxon>
        <taxon>Actinomycetota</taxon>
        <taxon>Actinomycetes</taxon>
        <taxon>Pseudonocardiales</taxon>
        <taxon>Pseudonocardiaceae</taxon>
        <taxon>Saccharopolyspora</taxon>
    </lineage>
</organism>
<comment type="subcellular location">
    <subcellularLocation>
        <location evidence="1">Membrane</location>
        <topology evidence="1">Multi-pass membrane protein</topology>
    </subcellularLocation>
</comment>
<evidence type="ECO:0000256" key="1">
    <source>
        <dbReference type="ARBA" id="ARBA00004141"/>
    </source>
</evidence>
<evidence type="ECO:0000256" key="11">
    <source>
        <dbReference type="SAM" id="Phobius"/>
    </source>
</evidence>
<evidence type="ECO:0000256" key="4">
    <source>
        <dbReference type="ARBA" id="ARBA00022989"/>
    </source>
</evidence>
<feature type="transmembrane region" description="Helical" evidence="11">
    <location>
        <begin position="20"/>
        <end position="46"/>
    </location>
</feature>
<accession>A0ABW2LL54</accession>
<feature type="transmembrane region" description="Helical" evidence="11">
    <location>
        <begin position="66"/>
        <end position="86"/>
    </location>
</feature>
<dbReference type="PRINTS" id="PR00762">
    <property type="entry name" value="CLCHANNEL"/>
</dbReference>
<keyword evidence="8" id="KW-0868">Chloride</keyword>
<feature type="transmembrane region" description="Helical" evidence="11">
    <location>
        <begin position="302"/>
        <end position="326"/>
    </location>
</feature>
<sequence>MQIRASHLGDFTLRPRTLLIAALAIPVGIASSLTAYLLLQLIGLITNLVFYQRLATDLVAPGAQHHPWWLILSAPIIGGLVIGLMARYGSEKIRGHGMPEALEAIVAKESRVQPRVAVLKPVSSAVALGTGGPFGAEGPIIMTGGAVGSVLAQLLKLSSNERKTLLVAGAAGGMTAVFNAPLASILLAVELLLFEWKPRSFIPVTISVVVSTTIRGFLLGTAPLFPVDVAVSPGTAATALAAVTGVTGGLFAVVATWLVYRSEDAFNVLPIHWMWWPALGGVIIGIGGLVEPRALGVGYDVIEAMLTGHATIALIFGILAVKTLIWSLSLGSGTSAGVLAPVFLLGSALGAAEGLVLPEVFPGFWAMCGLAAVVGGVMRCPLTGIVFTVELTRAWDCLVPLTVASVVAYGVSVLILKRSILTEKLARRKLHLTREYSTDPLEALFVHEVMTPEPVVLPADAAIEEARNTTRHGELYPVVEGADLIGMTTHEALVACPGEAVAEATTAVPAAIHPDDTLSAAAEALAVTDTTHLPVVDRDEPTRVRGVVGLAQLLRARKRDHHEEHHRQRYLATATS</sequence>
<keyword evidence="7" id="KW-0869">Chloride channel</keyword>
<feature type="domain" description="CBS" evidence="12">
    <location>
        <begin position="504"/>
        <end position="564"/>
    </location>
</feature>
<evidence type="ECO:0000256" key="3">
    <source>
        <dbReference type="ARBA" id="ARBA00022692"/>
    </source>
</evidence>
<feature type="transmembrane region" description="Helical" evidence="11">
    <location>
        <begin position="165"/>
        <end position="189"/>
    </location>
</feature>
<dbReference type="InterPro" id="IPR014743">
    <property type="entry name" value="Cl-channel_core"/>
</dbReference>
<dbReference type="InterPro" id="IPR001807">
    <property type="entry name" value="ClC"/>
</dbReference>
<dbReference type="CDD" id="cd00400">
    <property type="entry name" value="Voltage_gated_ClC"/>
    <property type="match status" value="1"/>
</dbReference>
<dbReference type="Gene3D" id="1.10.3080.10">
    <property type="entry name" value="Clc chloride channel"/>
    <property type="match status" value="1"/>
</dbReference>
<evidence type="ECO:0000256" key="9">
    <source>
        <dbReference type="ARBA" id="ARBA00023303"/>
    </source>
</evidence>
<dbReference type="PANTHER" id="PTHR43427:SF6">
    <property type="entry name" value="CHLORIDE CHANNEL PROTEIN CLC-E"/>
    <property type="match status" value="1"/>
</dbReference>
<evidence type="ECO:0000313" key="14">
    <source>
        <dbReference type="Proteomes" id="UP001596504"/>
    </source>
</evidence>
<evidence type="ECO:0000256" key="2">
    <source>
        <dbReference type="ARBA" id="ARBA00022448"/>
    </source>
</evidence>
<evidence type="ECO:0000256" key="7">
    <source>
        <dbReference type="ARBA" id="ARBA00023173"/>
    </source>
</evidence>
<feature type="transmembrane region" description="Helical" evidence="11">
    <location>
        <begin position="272"/>
        <end position="290"/>
    </location>
</feature>
<dbReference type="InterPro" id="IPR050368">
    <property type="entry name" value="ClC-type_chloride_channel"/>
</dbReference>
<evidence type="ECO:0000256" key="5">
    <source>
        <dbReference type="ARBA" id="ARBA00023065"/>
    </source>
</evidence>
<keyword evidence="2" id="KW-0813">Transport</keyword>
<dbReference type="InterPro" id="IPR046342">
    <property type="entry name" value="CBS_dom_sf"/>
</dbReference>
<feature type="transmembrane region" description="Helical" evidence="11">
    <location>
        <begin position="364"/>
        <end position="386"/>
    </location>
</feature>
<keyword evidence="9" id="KW-0407">Ion channel</keyword>
<keyword evidence="14" id="KW-1185">Reference proteome</keyword>
<dbReference type="InterPro" id="IPR000644">
    <property type="entry name" value="CBS_dom"/>
</dbReference>
<dbReference type="SUPFAM" id="SSF54631">
    <property type="entry name" value="CBS-domain pair"/>
    <property type="match status" value="1"/>
</dbReference>
<feature type="transmembrane region" description="Helical" evidence="11">
    <location>
        <begin position="201"/>
        <end position="225"/>
    </location>
</feature>
<evidence type="ECO:0000256" key="8">
    <source>
        <dbReference type="ARBA" id="ARBA00023214"/>
    </source>
</evidence>
<evidence type="ECO:0000259" key="12">
    <source>
        <dbReference type="PROSITE" id="PS51371"/>
    </source>
</evidence>
<evidence type="ECO:0000313" key="13">
    <source>
        <dbReference type="EMBL" id="MFC7342987.1"/>
    </source>
</evidence>
<dbReference type="Pfam" id="PF00571">
    <property type="entry name" value="CBS"/>
    <property type="match status" value="2"/>
</dbReference>
<dbReference type="Pfam" id="PF00654">
    <property type="entry name" value="Voltage_CLC"/>
    <property type="match status" value="1"/>
</dbReference>
<feature type="transmembrane region" description="Helical" evidence="11">
    <location>
        <begin position="237"/>
        <end position="260"/>
    </location>
</feature>
<dbReference type="SUPFAM" id="SSF81340">
    <property type="entry name" value="Clc chloride channel"/>
    <property type="match status" value="1"/>
</dbReference>
<dbReference type="Gene3D" id="3.10.580.10">
    <property type="entry name" value="CBS-domain"/>
    <property type="match status" value="1"/>
</dbReference>
<dbReference type="PANTHER" id="PTHR43427">
    <property type="entry name" value="CHLORIDE CHANNEL PROTEIN CLC-E"/>
    <property type="match status" value="1"/>
</dbReference>
<keyword evidence="3 11" id="KW-0812">Transmembrane</keyword>
<dbReference type="PROSITE" id="PS51371">
    <property type="entry name" value="CBS"/>
    <property type="match status" value="1"/>
</dbReference>
<dbReference type="RefSeq" id="WP_380669450.1">
    <property type="nucleotide sequence ID" value="NZ_JBHTCJ010000008.1"/>
</dbReference>
<keyword evidence="10" id="KW-0129">CBS domain</keyword>
<comment type="caution">
    <text evidence="13">The sequence shown here is derived from an EMBL/GenBank/DDBJ whole genome shotgun (WGS) entry which is preliminary data.</text>
</comment>
<keyword evidence="6 11" id="KW-0472">Membrane</keyword>
<keyword evidence="5" id="KW-0406">Ion transport</keyword>
<feature type="transmembrane region" description="Helical" evidence="11">
    <location>
        <begin position="398"/>
        <end position="416"/>
    </location>
</feature>
<evidence type="ECO:0000256" key="10">
    <source>
        <dbReference type="PROSITE-ProRule" id="PRU00703"/>
    </source>
</evidence>
<dbReference type="EMBL" id="JBHTCJ010000008">
    <property type="protein sequence ID" value="MFC7342987.1"/>
    <property type="molecule type" value="Genomic_DNA"/>
</dbReference>
<evidence type="ECO:0000256" key="6">
    <source>
        <dbReference type="ARBA" id="ARBA00023136"/>
    </source>
</evidence>
<name>A0ABW2LL54_9PSEU</name>
<gene>
    <name evidence="13" type="ORF">ACFQRI_16410</name>
</gene>
<feature type="transmembrane region" description="Helical" evidence="11">
    <location>
        <begin position="338"/>
        <end position="357"/>
    </location>
</feature>
<protein>
    <submittedName>
        <fullName evidence="13">Chloride channel protein</fullName>
    </submittedName>
</protein>
<reference evidence="14" key="1">
    <citation type="journal article" date="2019" name="Int. J. Syst. Evol. Microbiol.">
        <title>The Global Catalogue of Microorganisms (GCM) 10K type strain sequencing project: providing services to taxonomists for standard genome sequencing and annotation.</title>
        <authorList>
            <consortium name="The Broad Institute Genomics Platform"/>
            <consortium name="The Broad Institute Genome Sequencing Center for Infectious Disease"/>
            <person name="Wu L."/>
            <person name="Ma J."/>
        </authorList>
    </citation>
    <scope>NUCLEOTIDE SEQUENCE [LARGE SCALE GENOMIC DNA]</scope>
    <source>
        <strain evidence="14">WLHS5</strain>
    </source>
</reference>